<accession>A0A2H3NKW0</accession>
<keyword evidence="2" id="KW-1185">Reference proteome</keyword>
<dbReference type="Proteomes" id="UP000221024">
    <property type="component" value="Unassembled WGS sequence"/>
</dbReference>
<comment type="caution">
    <text evidence="1">The sequence shown here is derived from an EMBL/GenBank/DDBJ whole genome shotgun (WGS) entry which is preliminary data.</text>
</comment>
<proteinExistence type="predicted"/>
<evidence type="ECO:0000313" key="2">
    <source>
        <dbReference type="Proteomes" id="UP000221024"/>
    </source>
</evidence>
<dbReference type="AlphaFoldDB" id="A0A2H3NKW0"/>
<protein>
    <submittedName>
        <fullName evidence="1">Uncharacterized protein</fullName>
    </submittedName>
</protein>
<dbReference type="EMBL" id="PDEP01000007">
    <property type="protein sequence ID" value="PEN06650.1"/>
    <property type="molecule type" value="Genomic_DNA"/>
</dbReference>
<name>A0A2H3NKW0_9BACT</name>
<reference evidence="1 2" key="1">
    <citation type="submission" date="2017-10" db="EMBL/GenBank/DDBJ databases">
        <title>Draft genome of Longimonas halophila.</title>
        <authorList>
            <person name="Goh K.M."/>
            <person name="Shamsir M.S."/>
            <person name="Lim S.W."/>
        </authorList>
    </citation>
    <scope>NUCLEOTIDE SEQUENCE [LARGE SCALE GENOMIC DNA]</scope>
    <source>
        <strain evidence="1 2">KCTC 42399</strain>
    </source>
</reference>
<sequence length="123" mass="13229">MIEALDVGEALLFSAACAHDDSCRVVTGDKRCVQALHQSADPVARTLAGQILCLEQIVRSFASSGLYEQVRQSVVRSPDVDTTINTIVFSRGLSTPKPTAIEALDSYIRKLRQQTGTLLAPGV</sequence>
<gene>
    <name evidence="1" type="ORF">CRI93_08360</name>
</gene>
<evidence type="ECO:0000313" key="1">
    <source>
        <dbReference type="EMBL" id="PEN06650.1"/>
    </source>
</evidence>
<organism evidence="1 2">
    <name type="scientific">Longimonas halophila</name>
    <dbReference type="NCBI Taxonomy" id="1469170"/>
    <lineage>
        <taxon>Bacteria</taxon>
        <taxon>Pseudomonadati</taxon>
        <taxon>Rhodothermota</taxon>
        <taxon>Rhodothermia</taxon>
        <taxon>Rhodothermales</taxon>
        <taxon>Salisaetaceae</taxon>
        <taxon>Longimonas</taxon>
    </lineage>
</organism>